<evidence type="ECO:0000313" key="4">
    <source>
        <dbReference type="Ensembl" id="ENSPKIP00000003525.1"/>
    </source>
</evidence>
<dbReference type="Proteomes" id="UP000261540">
    <property type="component" value="Unplaced"/>
</dbReference>
<dbReference type="STRING" id="1676925.ENSPKIP00000003525"/>
<protein>
    <recommendedName>
        <fullName evidence="2">ribonuclease H</fullName>
        <ecNumber evidence="2">3.1.26.4</ecNumber>
    </recommendedName>
</protein>
<feature type="domain" description="Reverse transcriptase" evidence="3">
    <location>
        <begin position="495"/>
        <end position="602"/>
    </location>
</feature>
<dbReference type="InterPro" id="IPR043502">
    <property type="entry name" value="DNA/RNA_pol_sf"/>
</dbReference>
<keyword evidence="5" id="KW-1185">Reference proteome</keyword>
<sequence>MDPAGTLERRVAAVEQVLAARAAQVPLPDSPPRPPASVPIALPERYDGNPEQFKGFLMQCGFYVEEHPEMFRSPDAEVRFTMSLLTGRAREWATALWSDDSPLLRSGREFHQALMEIFDHPAVGRRPAVRLLDCRQGNRTAAEFSFEFRTIAANLRWPDDCLQAIFLRALTPDLQDELAHRGEAPSFDDLVRQAIRLDNTMRDRRRRRPPTEVPRGTALPAIEAAEPMQVDRTPLTPTERRRRLQGGLCLYCGGAGHSIASCASRPAPSTVQLPVGISSFYTNSLSQFTVPIRVERGGHRYEGRALIDSGSAGNFINANLAERMNLTLQRLAHPISVRGVTGDRMPEGTILYRTQPFQLSVGVLHTESLEVYVLPKSKDDVILGLPWLRKHNPRLEWRTEEIVAWSDQCLRDCMSLPCQATGVESPEPENLDVVPAEYLDFKDVFSKEKASGLPPHRECDCAIDLLEGAKMQRGTLYPVSLTEEESLETYIQEGLQQGIIQPSTSPVTAGFFFIKKKDGGLRPVVDYRALNAITVKRRDPLPLIPSSLEQLREAVIFTKLDLRSAYNLVRIRAGDEWKTSFVTSRGQYEYLVMPYGLANSPS</sequence>
<dbReference type="Pfam" id="PF13650">
    <property type="entry name" value="Asp_protease_2"/>
    <property type="match status" value="1"/>
</dbReference>
<accession>A0A3B3QD29</accession>
<dbReference type="Pfam" id="PF00078">
    <property type="entry name" value="RVT_1"/>
    <property type="match status" value="1"/>
</dbReference>
<dbReference type="SUPFAM" id="SSF56672">
    <property type="entry name" value="DNA/RNA polymerases"/>
    <property type="match status" value="1"/>
</dbReference>
<dbReference type="EC" id="3.1.26.4" evidence="2"/>
<dbReference type="Gene3D" id="3.10.10.10">
    <property type="entry name" value="HIV Type 1 Reverse Transcriptase, subunit A, domain 1"/>
    <property type="match status" value="1"/>
</dbReference>
<reference evidence="4" key="1">
    <citation type="submission" date="2025-08" db="UniProtKB">
        <authorList>
            <consortium name="Ensembl"/>
        </authorList>
    </citation>
    <scope>IDENTIFICATION</scope>
</reference>
<proteinExistence type="inferred from homology"/>
<dbReference type="GeneTree" id="ENSGT00950000183173"/>
<dbReference type="InterPro" id="IPR032549">
    <property type="entry name" value="DUF4939"/>
</dbReference>
<name>A0A3B3QD29_9TELE</name>
<dbReference type="InterPro" id="IPR043128">
    <property type="entry name" value="Rev_trsase/Diguanyl_cyclase"/>
</dbReference>
<dbReference type="InterPro" id="IPR021109">
    <property type="entry name" value="Peptidase_aspartic_dom_sf"/>
</dbReference>
<dbReference type="PANTHER" id="PTHR15503">
    <property type="entry name" value="LDOC1 RELATED"/>
    <property type="match status" value="1"/>
</dbReference>
<evidence type="ECO:0000256" key="1">
    <source>
        <dbReference type="ARBA" id="ARBA00010879"/>
    </source>
</evidence>
<dbReference type="AlphaFoldDB" id="A0A3B3QD29"/>
<comment type="similarity">
    <text evidence="1">Belongs to the beta type-B retroviral polymerase family. HERV class-II K(HML-2) pol subfamily.</text>
</comment>
<dbReference type="PROSITE" id="PS50878">
    <property type="entry name" value="RT_POL"/>
    <property type="match status" value="1"/>
</dbReference>
<evidence type="ECO:0000313" key="5">
    <source>
        <dbReference type="Proteomes" id="UP000261540"/>
    </source>
</evidence>
<dbReference type="GO" id="GO:0004523">
    <property type="term" value="F:RNA-DNA hybrid ribonuclease activity"/>
    <property type="evidence" value="ECO:0007669"/>
    <property type="project" value="UniProtKB-EC"/>
</dbReference>
<dbReference type="Gene3D" id="3.30.70.270">
    <property type="match status" value="1"/>
</dbReference>
<dbReference type="CDD" id="cd01647">
    <property type="entry name" value="RT_LTR"/>
    <property type="match status" value="1"/>
</dbReference>
<dbReference type="Ensembl" id="ENSPKIT00000027486.1">
    <property type="protein sequence ID" value="ENSPKIP00000003525.1"/>
    <property type="gene ID" value="ENSPKIG00000021000.1"/>
</dbReference>
<dbReference type="PANTHER" id="PTHR15503:SF22">
    <property type="entry name" value="TRANSPOSON TY3-I GAG POLYPROTEIN"/>
    <property type="match status" value="1"/>
</dbReference>
<dbReference type="SUPFAM" id="SSF50630">
    <property type="entry name" value="Acid proteases"/>
    <property type="match status" value="1"/>
</dbReference>
<dbReference type="Gene3D" id="2.40.70.10">
    <property type="entry name" value="Acid Proteases"/>
    <property type="match status" value="1"/>
</dbReference>
<evidence type="ECO:0000256" key="2">
    <source>
        <dbReference type="ARBA" id="ARBA00012180"/>
    </source>
</evidence>
<dbReference type="InterPro" id="IPR032567">
    <property type="entry name" value="RTL1-rel"/>
</dbReference>
<dbReference type="InterPro" id="IPR000477">
    <property type="entry name" value="RT_dom"/>
</dbReference>
<dbReference type="Pfam" id="PF16297">
    <property type="entry name" value="DUF4939"/>
    <property type="match status" value="1"/>
</dbReference>
<organism evidence="4 5">
    <name type="scientific">Paramormyrops kingsleyae</name>
    <dbReference type="NCBI Taxonomy" id="1676925"/>
    <lineage>
        <taxon>Eukaryota</taxon>
        <taxon>Metazoa</taxon>
        <taxon>Chordata</taxon>
        <taxon>Craniata</taxon>
        <taxon>Vertebrata</taxon>
        <taxon>Euteleostomi</taxon>
        <taxon>Actinopterygii</taxon>
        <taxon>Neopterygii</taxon>
        <taxon>Teleostei</taxon>
        <taxon>Osteoglossocephala</taxon>
        <taxon>Osteoglossomorpha</taxon>
        <taxon>Osteoglossiformes</taxon>
        <taxon>Mormyridae</taxon>
        <taxon>Paramormyrops</taxon>
    </lineage>
</organism>
<reference evidence="4" key="2">
    <citation type="submission" date="2025-09" db="UniProtKB">
        <authorList>
            <consortium name="Ensembl"/>
        </authorList>
    </citation>
    <scope>IDENTIFICATION</scope>
</reference>
<dbReference type="CDD" id="cd00303">
    <property type="entry name" value="retropepsin_like"/>
    <property type="match status" value="1"/>
</dbReference>
<evidence type="ECO:0000259" key="3">
    <source>
        <dbReference type="PROSITE" id="PS50878"/>
    </source>
</evidence>